<dbReference type="GO" id="GO:0000160">
    <property type="term" value="P:phosphorelay signal transduction system"/>
    <property type="evidence" value="ECO:0007669"/>
    <property type="project" value="InterPro"/>
</dbReference>
<feature type="coiled-coil region" evidence="4">
    <location>
        <begin position="116"/>
        <end position="143"/>
    </location>
</feature>
<dbReference type="Gene3D" id="1.10.10.10">
    <property type="entry name" value="Winged helix-like DNA-binding domain superfamily/Winged helix DNA-binding domain"/>
    <property type="match status" value="1"/>
</dbReference>
<keyword evidence="8" id="KW-1185">Reference proteome</keyword>
<feature type="domain" description="ANTAR" evidence="6">
    <location>
        <begin position="123"/>
        <end position="184"/>
    </location>
</feature>
<gene>
    <name evidence="7" type="ORF">AKG39_02985</name>
</gene>
<name>A0A0L6U3M7_9FIRM</name>
<evidence type="ECO:0000313" key="8">
    <source>
        <dbReference type="Proteomes" id="UP000036873"/>
    </source>
</evidence>
<evidence type="ECO:0000256" key="1">
    <source>
        <dbReference type="ARBA" id="ARBA00018672"/>
    </source>
</evidence>
<dbReference type="PROSITE" id="PS50921">
    <property type="entry name" value="ANTAR"/>
    <property type="match status" value="1"/>
</dbReference>
<reference evidence="8" key="1">
    <citation type="submission" date="2015-07" db="EMBL/GenBank/DDBJ databases">
        <title>Draft genome sequence of Acetobacterium bakii DSM 8293, a potential psychrophilic chemical producer through syngas fermentation.</title>
        <authorList>
            <person name="Song Y."/>
            <person name="Hwang S."/>
            <person name="Cho B.-K."/>
        </authorList>
    </citation>
    <scope>NUCLEOTIDE SEQUENCE [LARGE SCALE GENOMIC DNA]</scope>
    <source>
        <strain evidence="8">DSM 8239</strain>
    </source>
</reference>
<proteinExistence type="predicted"/>
<organism evidence="7 8">
    <name type="scientific">Acetobacterium bakii</name>
    <dbReference type="NCBI Taxonomy" id="52689"/>
    <lineage>
        <taxon>Bacteria</taxon>
        <taxon>Bacillati</taxon>
        <taxon>Bacillota</taxon>
        <taxon>Clostridia</taxon>
        <taxon>Eubacteriales</taxon>
        <taxon>Eubacteriaceae</taxon>
        <taxon>Acetobacterium</taxon>
    </lineage>
</organism>
<evidence type="ECO:0000259" key="6">
    <source>
        <dbReference type="PROSITE" id="PS50921"/>
    </source>
</evidence>
<sequence>MSSVLLVCKQNDVIKGLAEIVRPMNFQLIDSATSAAEGRRRLLEVEYDLVIVNTPLGDEFGVDFAIDTLEKMTVGMILIVKSELVDHVEEKLVDTTAFVVAKPLNRQLLVQNVRFVLASREKIQRLENKNTELKEKIDDMAAVYRGKLCLMGYLDMSEAEAHRYIQKKAMDTRQSPRKVAEQIIKTYGKKK</sequence>
<evidence type="ECO:0000256" key="4">
    <source>
        <dbReference type="SAM" id="Coils"/>
    </source>
</evidence>
<dbReference type="EMBL" id="LGYO01000007">
    <property type="protein sequence ID" value="KNZ43129.1"/>
    <property type="molecule type" value="Genomic_DNA"/>
</dbReference>
<dbReference type="OrthoDB" id="9808843at2"/>
<dbReference type="SMART" id="SM01012">
    <property type="entry name" value="ANTAR"/>
    <property type="match status" value="1"/>
</dbReference>
<keyword evidence="4" id="KW-0175">Coiled coil</keyword>
<dbReference type="PROSITE" id="PS50110">
    <property type="entry name" value="RESPONSE_REGULATORY"/>
    <property type="match status" value="1"/>
</dbReference>
<dbReference type="STRING" id="52689.AKG39_02985"/>
<evidence type="ECO:0000259" key="5">
    <source>
        <dbReference type="PROSITE" id="PS50110"/>
    </source>
</evidence>
<dbReference type="Gene3D" id="3.40.50.2300">
    <property type="match status" value="1"/>
</dbReference>
<dbReference type="InterPro" id="IPR001789">
    <property type="entry name" value="Sig_transdc_resp-reg_receiver"/>
</dbReference>
<feature type="domain" description="Response regulatory" evidence="5">
    <location>
        <begin position="3"/>
        <end position="117"/>
    </location>
</feature>
<dbReference type="Proteomes" id="UP000036873">
    <property type="component" value="Unassembled WGS sequence"/>
</dbReference>
<dbReference type="AlphaFoldDB" id="A0A0L6U3M7"/>
<evidence type="ECO:0000256" key="3">
    <source>
        <dbReference type="PROSITE-ProRule" id="PRU00169"/>
    </source>
</evidence>
<accession>A0A0L6U3M7</accession>
<dbReference type="SUPFAM" id="SSF52172">
    <property type="entry name" value="CheY-like"/>
    <property type="match status" value="1"/>
</dbReference>
<dbReference type="Pfam" id="PF03861">
    <property type="entry name" value="ANTAR"/>
    <property type="match status" value="1"/>
</dbReference>
<dbReference type="InterPro" id="IPR005561">
    <property type="entry name" value="ANTAR"/>
</dbReference>
<dbReference type="InterPro" id="IPR011006">
    <property type="entry name" value="CheY-like_superfamily"/>
</dbReference>
<dbReference type="InterPro" id="IPR036388">
    <property type="entry name" value="WH-like_DNA-bd_sf"/>
</dbReference>
<comment type="function">
    <text evidence="2">May play the central regulatory role in sporulation. It may be an element of the effector pathway responsible for the activation of sporulation genes in response to nutritional stress. Spo0A may act in concert with spo0H (a sigma factor) to control the expression of some genes that are critical to the sporulation process.</text>
</comment>
<dbReference type="GO" id="GO:0003723">
    <property type="term" value="F:RNA binding"/>
    <property type="evidence" value="ECO:0007669"/>
    <property type="project" value="InterPro"/>
</dbReference>
<protein>
    <recommendedName>
        <fullName evidence="1">Stage 0 sporulation protein A homolog</fullName>
    </recommendedName>
</protein>
<dbReference type="PATRIC" id="fig|52689.4.peg.3524"/>
<evidence type="ECO:0000256" key="2">
    <source>
        <dbReference type="ARBA" id="ARBA00024867"/>
    </source>
</evidence>
<comment type="caution">
    <text evidence="7">The sequence shown here is derived from an EMBL/GenBank/DDBJ whole genome shotgun (WGS) entry which is preliminary data.</text>
</comment>
<evidence type="ECO:0000313" key="7">
    <source>
        <dbReference type="EMBL" id="KNZ43129.1"/>
    </source>
</evidence>
<comment type="caution">
    <text evidence="3">Lacks conserved residue(s) required for the propagation of feature annotation.</text>
</comment>
<dbReference type="RefSeq" id="WP_050738871.1">
    <property type="nucleotide sequence ID" value="NZ_LGYO01000007.1"/>
</dbReference>